<evidence type="ECO:0000256" key="1">
    <source>
        <dbReference type="SAM" id="SignalP"/>
    </source>
</evidence>
<feature type="signal peptide" evidence="1">
    <location>
        <begin position="1"/>
        <end position="28"/>
    </location>
</feature>
<protein>
    <submittedName>
        <fullName evidence="2">Putative secreted protein</fullName>
    </submittedName>
</protein>
<keyword evidence="1" id="KW-0732">Signal</keyword>
<dbReference type="AlphaFoldDB" id="A0A6B0UYV0"/>
<accession>A0A6B0UYV0</accession>
<organism evidence="2">
    <name type="scientific">Ixodes ricinus</name>
    <name type="common">Common tick</name>
    <name type="synonym">Acarus ricinus</name>
    <dbReference type="NCBI Taxonomy" id="34613"/>
    <lineage>
        <taxon>Eukaryota</taxon>
        <taxon>Metazoa</taxon>
        <taxon>Ecdysozoa</taxon>
        <taxon>Arthropoda</taxon>
        <taxon>Chelicerata</taxon>
        <taxon>Arachnida</taxon>
        <taxon>Acari</taxon>
        <taxon>Parasitiformes</taxon>
        <taxon>Ixodida</taxon>
        <taxon>Ixodoidea</taxon>
        <taxon>Ixodidae</taxon>
        <taxon>Ixodinae</taxon>
        <taxon>Ixodes</taxon>
    </lineage>
</organism>
<proteinExistence type="predicted"/>
<name>A0A6B0UYV0_IXORI</name>
<evidence type="ECO:0000313" key="2">
    <source>
        <dbReference type="EMBL" id="MXU95070.1"/>
    </source>
</evidence>
<reference evidence="2" key="1">
    <citation type="submission" date="2019-12" db="EMBL/GenBank/DDBJ databases">
        <title>An insight into the sialome of adult female Ixodes ricinus ticks feeding for 6 days.</title>
        <authorList>
            <person name="Perner J."/>
            <person name="Ribeiro J.M.C."/>
        </authorList>
    </citation>
    <scope>NUCLEOTIDE SEQUENCE</scope>
    <source>
        <strain evidence="2">Semi-engorged</strain>
        <tissue evidence="2">Salivary glands</tissue>
    </source>
</reference>
<sequence length="177" mass="19910">MRGGNAFFASSGSLSLNLFLVLQTSCDARQSLRRTNGFDSGPIRALYAMYGTAYTALELRKSALATCVVRVMHLGCWMTTRPVAFVRCNWGILESPFLPARRYFIFKRFIGAFASCLKSCKLEPVAQKRHVREVELCGRRAVDVMPVKRFVFGGSLRFLLFAVRVREPSLSAKEARI</sequence>
<feature type="chain" id="PRO_5025673383" evidence="1">
    <location>
        <begin position="29"/>
        <end position="177"/>
    </location>
</feature>
<dbReference type="EMBL" id="GIFC01012987">
    <property type="protein sequence ID" value="MXU95070.1"/>
    <property type="molecule type" value="Transcribed_RNA"/>
</dbReference>